<feature type="compositionally biased region" description="Polar residues" evidence="1">
    <location>
        <begin position="1"/>
        <end position="16"/>
    </location>
</feature>
<dbReference type="InterPro" id="IPR035897">
    <property type="entry name" value="Toll_tir_struct_dom_sf"/>
</dbReference>
<evidence type="ECO:0000313" key="4">
    <source>
        <dbReference type="Proteomes" id="UP001195483"/>
    </source>
</evidence>
<organism evidence="3 4">
    <name type="scientific">Potamilus streckersoni</name>
    <dbReference type="NCBI Taxonomy" id="2493646"/>
    <lineage>
        <taxon>Eukaryota</taxon>
        <taxon>Metazoa</taxon>
        <taxon>Spiralia</taxon>
        <taxon>Lophotrochozoa</taxon>
        <taxon>Mollusca</taxon>
        <taxon>Bivalvia</taxon>
        <taxon>Autobranchia</taxon>
        <taxon>Heteroconchia</taxon>
        <taxon>Palaeoheterodonta</taxon>
        <taxon>Unionida</taxon>
        <taxon>Unionoidea</taxon>
        <taxon>Unionidae</taxon>
        <taxon>Ambleminae</taxon>
        <taxon>Lampsilini</taxon>
        <taxon>Potamilus</taxon>
    </lineage>
</organism>
<dbReference type="GO" id="GO:0007165">
    <property type="term" value="P:signal transduction"/>
    <property type="evidence" value="ECO:0007669"/>
    <property type="project" value="InterPro"/>
</dbReference>
<dbReference type="AlphaFoldDB" id="A0AAE0S7M5"/>
<feature type="compositionally biased region" description="Basic and acidic residues" evidence="1">
    <location>
        <begin position="513"/>
        <end position="531"/>
    </location>
</feature>
<dbReference type="PROSITE" id="PS50104">
    <property type="entry name" value="TIR"/>
    <property type="match status" value="1"/>
</dbReference>
<dbReference type="EMBL" id="JAEAOA010001222">
    <property type="protein sequence ID" value="KAK3586820.1"/>
    <property type="molecule type" value="Genomic_DNA"/>
</dbReference>
<gene>
    <name evidence="3" type="ORF">CHS0354_020034</name>
</gene>
<comment type="caution">
    <text evidence="3">The sequence shown here is derived from an EMBL/GenBank/DDBJ whole genome shotgun (WGS) entry which is preliminary data.</text>
</comment>
<reference evidence="3" key="2">
    <citation type="journal article" date="2021" name="Genome Biol. Evol.">
        <title>Developing a high-quality reference genome for a parasitic bivalve with doubly uniparental inheritance (Bivalvia: Unionida).</title>
        <authorList>
            <person name="Smith C.H."/>
        </authorList>
    </citation>
    <scope>NUCLEOTIDE SEQUENCE</scope>
    <source>
        <strain evidence="3">CHS0354</strain>
        <tissue evidence="3">Mantle</tissue>
    </source>
</reference>
<proteinExistence type="predicted"/>
<dbReference type="Gene3D" id="3.40.50.10140">
    <property type="entry name" value="Toll/interleukin-1 receptor homology (TIR) domain"/>
    <property type="match status" value="1"/>
</dbReference>
<protein>
    <recommendedName>
        <fullName evidence="2">TIR domain-containing protein</fullName>
    </recommendedName>
</protein>
<reference evidence="3" key="1">
    <citation type="journal article" date="2021" name="Genome Biol. Evol.">
        <title>A High-Quality Reference Genome for a Parasitic Bivalve with Doubly Uniparental Inheritance (Bivalvia: Unionida).</title>
        <authorList>
            <person name="Smith C.H."/>
        </authorList>
    </citation>
    <scope>NUCLEOTIDE SEQUENCE</scope>
    <source>
        <strain evidence="3">CHS0354</strain>
    </source>
</reference>
<sequence>MAAEESLSQLDSQVSTDAAPPEINPEGQENVQTCVAIGKDVHAEIEESDNVPFKNESSSFVWNDACSSFEDGKWQMQLEMYKNLMPSDIRIDYFDVLLLYSEDNKSAARQFCDHLKNDIKLKDNESVKAVLYDEFVAHAGSKLRNLQTALERCTYVFCYITKEFCEDKWIELSKDECLIEAIENEEKQWCVVPVITVPVKRANFKLPFGLRSLVSIRYDQNDQYYRDTVSRLIQNNLHQRLVKERKQKKQQFTWFQENIGALCFGDEGIRCLENKEKLRTKKQEKEKNTEEARNKSLICSQPVLLEKPEVQTDTDLHQQPSNISEGRGKLIYRGQCGESISVNNDSICNNSIKSTDQLSQGFSINNMEPVSFEFLTSGTLLDGLNSTVVSSSINSCTDEKRPIQEESDIQPDSDYPKPLRSRAFREGTDSDNGYHSDQSVAPVSQKNDPSHNICIESPGSTNHMWPADNADLQDIGSLSLNPELDGMHLTSDNGPLDRQITPGCWGSVEEEKEQSLEPKSKDHSKSVKKTREEKENFSALFEKEFGMEMNNNKHQDAHIVSTVKYSKGKLVATETPRRKVCKNRHGEKTDLDNEDRETNGDTGVETLHETELEETLPKIVDKAISKISPCRERPQTDFSHYQVSKKPAAPLLTREYLTPFAATILMQRGPMPAKPIESDELD</sequence>
<dbReference type="Proteomes" id="UP001195483">
    <property type="component" value="Unassembled WGS sequence"/>
</dbReference>
<dbReference type="SUPFAM" id="SSF52200">
    <property type="entry name" value="Toll/Interleukin receptor TIR domain"/>
    <property type="match status" value="1"/>
</dbReference>
<dbReference type="InterPro" id="IPR000157">
    <property type="entry name" value="TIR_dom"/>
</dbReference>
<evidence type="ECO:0000313" key="3">
    <source>
        <dbReference type="EMBL" id="KAK3586820.1"/>
    </source>
</evidence>
<keyword evidence="4" id="KW-1185">Reference proteome</keyword>
<feature type="compositionally biased region" description="Polar residues" evidence="1">
    <location>
        <begin position="435"/>
        <end position="447"/>
    </location>
</feature>
<feature type="region of interest" description="Disordered" evidence="1">
    <location>
        <begin position="393"/>
        <end position="468"/>
    </location>
</feature>
<feature type="compositionally biased region" description="Basic and acidic residues" evidence="1">
    <location>
        <begin position="584"/>
        <end position="599"/>
    </location>
</feature>
<feature type="region of interest" description="Disordered" evidence="1">
    <location>
        <begin position="576"/>
        <end position="602"/>
    </location>
</feature>
<feature type="compositionally biased region" description="Basic and acidic residues" evidence="1">
    <location>
        <begin position="423"/>
        <end position="434"/>
    </location>
</feature>
<name>A0AAE0S7M5_9BIVA</name>
<evidence type="ECO:0000256" key="1">
    <source>
        <dbReference type="SAM" id="MobiDB-lite"/>
    </source>
</evidence>
<feature type="region of interest" description="Disordered" evidence="1">
    <location>
        <begin position="508"/>
        <end position="531"/>
    </location>
</feature>
<evidence type="ECO:0000259" key="2">
    <source>
        <dbReference type="PROSITE" id="PS50104"/>
    </source>
</evidence>
<reference evidence="3" key="3">
    <citation type="submission" date="2023-05" db="EMBL/GenBank/DDBJ databases">
        <authorList>
            <person name="Smith C.H."/>
        </authorList>
    </citation>
    <scope>NUCLEOTIDE SEQUENCE</scope>
    <source>
        <strain evidence="3">CHS0354</strain>
        <tissue evidence="3">Mantle</tissue>
    </source>
</reference>
<accession>A0AAE0S7M5</accession>
<feature type="region of interest" description="Disordered" evidence="1">
    <location>
        <begin position="1"/>
        <end position="30"/>
    </location>
</feature>
<feature type="domain" description="TIR" evidence="2">
    <location>
        <begin position="92"/>
        <end position="237"/>
    </location>
</feature>